<dbReference type="EMBL" id="DXIQ01000092">
    <property type="protein sequence ID" value="HIV39969.1"/>
    <property type="molecule type" value="Genomic_DNA"/>
</dbReference>
<organism evidence="3 4">
    <name type="scientific">Candidatus Blautia stercorigallinarum</name>
    <dbReference type="NCBI Taxonomy" id="2838501"/>
    <lineage>
        <taxon>Bacteria</taxon>
        <taxon>Bacillati</taxon>
        <taxon>Bacillota</taxon>
        <taxon>Clostridia</taxon>
        <taxon>Lachnospirales</taxon>
        <taxon>Lachnospiraceae</taxon>
        <taxon>Blautia</taxon>
    </lineage>
</organism>
<feature type="transmembrane region" description="Helical" evidence="2">
    <location>
        <begin position="6"/>
        <end position="39"/>
    </location>
</feature>
<feature type="compositionally biased region" description="Basic residues" evidence="1">
    <location>
        <begin position="98"/>
        <end position="108"/>
    </location>
</feature>
<sequence length="321" mass="37036">MAVLHIVFMILKIIGILLLVLVGILLLGVLAVLFCPVRYQARGYRDKENYGGKAGVSWLFHLIFFTVWYDSGEDRAGYEIRIFGIPVLKLLKVLKQRKRQKKRKKSRKNTLPSRTGTDAGKKREGTAEKETRTETPGDTEPSKIREQEEKCKERPEEKERGRSPESKERKYPVFLRKLREIFQIPGKMIKALKNFWLTAGDICDKIKKIKKFLENEKFKRGMSLILQEGKKLLIHMLPGKIQGRIKFGTDDPCLTGEILGAAGIFYPLYGKNFSIEPCFDQTVLEGTVSLRGRMYGIMVLISAVKIIRSRDVRYIIRHFRQ</sequence>
<reference evidence="3" key="2">
    <citation type="submission" date="2021-04" db="EMBL/GenBank/DDBJ databases">
        <authorList>
            <person name="Gilroy R."/>
        </authorList>
    </citation>
    <scope>NUCLEOTIDE SEQUENCE</scope>
    <source>
        <strain evidence="3">CHK195-9823</strain>
    </source>
</reference>
<dbReference type="Proteomes" id="UP000886814">
    <property type="component" value="Unassembled WGS sequence"/>
</dbReference>
<evidence type="ECO:0000256" key="1">
    <source>
        <dbReference type="SAM" id="MobiDB-lite"/>
    </source>
</evidence>
<dbReference type="InterPro" id="IPR021338">
    <property type="entry name" value="DUF2953"/>
</dbReference>
<dbReference type="AlphaFoldDB" id="A0A9D1PG41"/>
<name>A0A9D1PG41_9FIRM</name>
<proteinExistence type="predicted"/>
<accession>A0A9D1PG41</accession>
<gene>
    <name evidence="3" type="ORF">H9747_13415</name>
</gene>
<feature type="region of interest" description="Disordered" evidence="1">
    <location>
        <begin position="98"/>
        <end position="166"/>
    </location>
</feature>
<reference evidence="3" key="1">
    <citation type="journal article" date="2021" name="PeerJ">
        <title>Extensive microbial diversity within the chicken gut microbiome revealed by metagenomics and culture.</title>
        <authorList>
            <person name="Gilroy R."/>
            <person name="Ravi A."/>
            <person name="Getino M."/>
            <person name="Pursley I."/>
            <person name="Horton D.L."/>
            <person name="Alikhan N.F."/>
            <person name="Baker D."/>
            <person name="Gharbi K."/>
            <person name="Hall N."/>
            <person name="Watson M."/>
            <person name="Adriaenssens E.M."/>
            <person name="Foster-Nyarko E."/>
            <person name="Jarju S."/>
            <person name="Secka A."/>
            <person name="Antonio M."/>
            <person name="Oren A."/>
            <person name="Chaudhuri R.R."/>
            <person name="La Ragione R."/>
            <person name="Hildebrand F."/>
            <person name="Pallen M.J."/>
        </authorList>
    </citation>
    <scope>NUCLEOTIDE SEQUENCE</scope>
    <source>
        <strain evidence="3">CHK195-9823</strain>
    </source>
</reference>
<evidence type="ECO:0000313" key="4">
    <source>
        <dbReference type="Proteomes" id="UP000886814"/>
    </source>
</evidence>
<keyword evidence="2" id="KW-0812">Transmembrane</keyword>
<evidence type="ECO:0000313" key="3">
    <source>
        <dbReference type="EMBL" id="HIV39969.1"/>
    </source>
</evidence>
<feature type="transmembrane region" description="Helical" evidence="2">
    <location>
        <begin position="51"/>
        <end position="69"/>
    </location>
</feature>
<evidence type="ECO:0000256" key="2">
    <source>
        <dbReference type="SAM" id="Phobius"/>
    </source>
</evidence>
<keyword evidence="2" id="KW-0472">Membrane</keyword>
<dbReference type="Pfam" id="PF11167">
    <property type="entry name" value="DUF2953"/>
    <property type="match status" value="1"/>
</dbReference>
<keyword evidence="2" id="KW-1133">Transmembrane helix</keyword>
<comment type="caution">
    <text evidence="3">The sequence shown here is derived from an EMBL/GenBank/DDBJ whole genome shotgun (WGS) entry which is preliminary data.</text>
</comment>
<protein>
    <submittedName>
        <fullName evidence="3">DUF2953 domain-containing protein</fullName>
    </submittedName>
</protein>
<feature type="compositionally biased region" description="Basic and acidic residues" evidence="1">
    <location>
        <begin position="119"/>
        <end position="166"/>
    </location>
</feature>